<feature type="compositionally biased region" description="Polar residues" evidence="6">
    <location>
        <begin position="764"/>
        <end position="777"/>
    </location>
</feature>
<dbReference type="GO" id="GO:0042461">
    <property type="term" value="P:photoreceptor cell development"/>
    <property type="evidence" value="ECO:0007669"/>
    <property type="project" value="TreeGrafter"/>
</dbReference>
<evidence type="ECO:0000313" key="8">
    <source>
        <dbReference type="EMBL" id="PWA29859.1"/>
    </source>
</evidence>
<feature type="compositionally biased region" description="Basic and acidic residues" evidence="6">
    <location>
        <begin position="1881"/>
        <end position="1896"/>
    </location>
</feature>
<feature type="compositionally biased region" description="Acidic residues" evidence="6">
    <location>
        <begin position="1850"/>
        <end position="1866"/>
    </location>
</feature>
<evidence type="ECO:0000256" key="1">
    <source>
        <dbReference type="ARBA" id="ARBA00004316"/>
    </source>
</evidence>
<feature type="compositionally biased region" description="Basic and acidic residues" evidence="6">
    <location>
        <begin position="1486"/>
        <end position="1495"/>
    </location>
</feature>
<feature type="domain" description="Doublecortin" evidence="7">
    <location>
        <begin position="92"/>
        <end position="174"/>
    </location>
</feature>
<feature type="compositionally biased region" description="Low complexity" evidence="6">
    <location>
        <begin position="1200"/>
        <end position="1212"/>
    </location>
</feature>
<feature type="compositionally biased region" description="Basic and acidic residues" evidence="6">
    <location>
        <begin position="1254"/>
        <end position="1264"/>
    </location>
</feature>
<dbReference type="STRING" id="33528.ENSGAFP00000008795"/>
<feature type="compositionally biased region" description="Low complexity" evidence="6">
    <location>
        <begin position="2342"/>
        <end position="2352"/>
    </location>
</feature>
<evidence type="ECO:0000256" key="4">
    <source>
        <dbReference type="ARBA" id="ARBA00022737"/>
    </source>
</evidence>
<feature type="region of interest" description="Disordered" evidence="6">
    <location>
        <begin position="1"/>
        <end position="29"/>
    </location>
</feature>
<feature type="compositionally biased region" description="Basic and acidic residues" evidence="6">
    <location>
        <begin position="1101"/>
        <end position="1114"/>
    </location>
</feature>
<feature type="compositionally biased region" description="Low complexity" evidence="6">
    <location>
        <begin position="904"/>
        <end position="917"/>
    </location>
</feature>
<feature type="compositionally biased region" description="Polar residues" evidence="6">
    <location>
        <begin position="1356"/>
        <end position="1367"/>
    </location>
</feature>
<feature type="compositionally biased region" description="Low complexity" evidence="6">
    <location>
        <begin position="1116"/>
        <end position="1133"/>
    </location>
</feature>
<feature type="compositionally biased region" description="Polar residues" evidence="6">
    <location>
        <begin position="733"/>
        <end position="742"/>
    </location>
</feature>
<feature type="compositionally biased region" description="Polar residues" evidence="6">
    <location>
        <begin position="948"/>
        <end position="958"/>
    </location>
</feature>
<dbReference type="GO" id="GO:0060041">
    <property type="term" value="P:retina development in camera-type eye"/>
    <property type="evidence" value="ECO:0007669"/>
    <property type="project" value="TreeGrafter"/>
</dbReference>
<dbReference type="PANTHER" id="PTHR23005">
    <property type="entry name" value="RETINITIS PIGMENTOSA 1 PROTEIN"/>
    <property type="match status" value="1"/>
</dbReference>
<dbReference type="PROSITE" id="PS50309">
    <property type="entry name" value="DC"/>
    <property type="match status" value="2"/>
</dbReference>
<proteinExistence type="predicted"/>
<evidence type="ECO:0000256" key="2">
    <source>
        <dbReference type="ARBA" id="ARBA00004496"/>
    </source>
</evidence>
<feature type="region of interest" description="Disordered" evidence="6">
    <location>
        <begin position="1571"/>
        <end position="1621"/>
    </location>
</feature>
<feature type="compositionally biased region" description="Acidic residues" evidence="6">
    <location>
        <begin position="2175"/>
        <end position="2192"/>
    </location>
</feature>
<feature type="compositionally biased region" description="Basic and acidic residues" evidence="6">
    <location>
        <begin position="817"/>
        <end position="827"/>
    </location>
</feature>
<keyword evidence="3" id="KW-0963">Cytoplasm</keyword>
<feature type="compositionally biased region" description="Polar residues" evidence="6">
    <location>
        <begin position="875"/>
        <end position="887"/>
    </location>
</feature>
<feature type="compositionally biased region" description="Low complexity" evidence="6">
    <location>
        <begin position="1377"/>
        <end position="1390"/>
    </location>
</feature>
<dbReference type="Pfam" id="PF03607">
    <property type="entry name" value="DCX"/>
    <property type="match status" value="2"/>
</dbReference>
<evidence type="ECO:0000256" key="3">
    <source>
        <dbReference type="ARBA" id="ARBA00022490"/>
    </source>
</evidence>
<feature type="compositionally biased region" description="Polar residues" evidence="6">
    <location>
        <begin position="13"/>
        <end position="22"/>
    </location>
</feature>
<feature type="compositionally biased region" description="Acidic residues" evidence="6">
    <location>
        <begin position="2254"/>
        <end position="2269"/>
    </location>
</feature>
<feature type="compositionally biased region" description="Basic residues" evidence="6">
    <location>
        <begin position="1588"/>
        <end position="1601"/>
    </location>
</feature>
<keyword evidence="4" id="KW-0677">Repeat</keyword>
<feature type="compositionally biased region" description="Low complexity" evidence="6">
    <location>
        <begin position="1911"/>
        <end position="1926"/>
    </location>
</feature>
<evidence type="ECO:0000256" key="5">
    <source>
        <dbReference type="ARBA" id="ARBA00023273"/>
    </source>
</evidence>
<dbReference type="Gene3D" id="3.10.20.230">
    <property type="entry name" value="Doublecortin domain"/>
    <property type="match status" value="2"/>
</dbReference>
<organism evidence="8 9">
    <name type="scientific">Gambusia affinis</name>
    <name type="common">Western mosquitofish</name>
    <name type="synonym">Heterandria affinis</name>
    <dbReference type="NCBI Taxonomy" id="33528"/>
    <lineage>
        <taxon>Eukaryota</taxon>
        <taxon>Metazoa</taxon>
        <taxon>Chordata</taxon>
        <taxon>Craniata</taxon>
        <taxon>Vertebrata</taxon>
        <taxon>Euteleostomi</taxon>
        <taxon>Actinopterygii</taxon>
        <taxon>Neopterygii</taxon>
        <taxon>Teleostei</taxon>
        <taxon>Neoteleostei</taxon>
        <taxon>Acanthomorphata</taxon>
        <taxon>Ovalentaria</taxon>
        <taxon>Atherinomorphae</taxon>
        <taxon>Cyprinodontiformes</taxon>
        <taxon>Poeciliidae</taxon>
        <taxon>Poeciliinae</taxon>
        <taxon>Gambusia</taxon>
    </lineage>
</organism>
<feature type="region of interest" description="Disordered" evidence="6">
    <location>
        <begin position="58"/>
        <end position="82"/>
    </location>
</feature>
<sequence>MKGPAGFLPEASLSLTSPSLKGNPSREVRGHSVAIGDHQRGSYAFAVEDVTMQSVQTGLWDPHPPYKHGSPLPAPPTSSSRHAHVTTAAPAKRITFYKSGDSQFGGVRMAVHKRSFKCFDALLDDLSQKVPLPFGVRTVTTPQGTHTIKHLEQLQDGGCYLCSDRRQAKPINMDLASKRQGIWYHHSRRPQRPEASSVTPPGHLNLPHRQRRILLVKNSEPGMRRSIVLSRRSTRSLRAFLDEVSEVMQFHVRKLYTAEGRRIDSVQSLLTCPGVLVCVGREAFSPMLINFIRKTSEEKLPGLGSKSPGLGPRIPGNGARSPATQGIRSPPHGAQSRASEYDEGNESKKNVNFGLETKKSIIHPRSDSSNRSARFSLSSEKSYGVFSQARPAITNDDIEKRVFVNKDGSLSVEMRVRFRLQNEETVQWSTQIKKSPSLTNDFCPLSHAQPHYLQQGTSESCSDPDSTSYEGVDYSSRPLQRALVENQCQCCYQRHERQFDLWENPTHKHPPAPPVHSSSHAVMRHTHSSSSSSSCNSRRVIRCRARVSGSPGGSGSEQSQLVQKEMCLTEQVEERVEVAQDGDTQVEVCKVKRCCSRTEVVAIDTNIRPPSGKSVEGEVMMGEDEIRPLSAISCSSHILQSLKEDQDDEEDDLPPSASQCSHRNELSPTPTPANHLGEGPSSNISACSALSLKCQEQEENAGNRALSSASSCHCGPTNPHSRAEPDETDRVPGSTSQEPKNQASEEEAAAAIDNEEMNRGLSGLSHNTGLSAGSQKSWTSNVCSNCGGCKRANSAMSAQTGLSVKSKCTTEALLTKSRLEKEGENTAERTTSSMSNKSSASVKSHKSGCLSVAKEVSPSNKTVAEEGDADKRAHSSLSMKSNVSNKSGKAESVLSNKSDKSKASARSSSSCKQCAKALTPENKEKDELNGVIEEREESGVEERSASEMSATSKLSAKSNRSHRSTEALEKSTSPRSETGEETEEIATSQISGRLSVHSTKSCKCNDNGKASSPALEVGNNAEEMQPRPESIIEDNLENNNRSNSARSCKSDSSAKSNNAIENRSLSANSQRSHTSAKSSQSKRSNQPREPQNDPNLSLTKTNKDETDIEHREALESVMSVKSKSSVKSDLSSKNPSTTNAVTIKTPEGADEAKEGEPDSDVACIETSQAGDNEDDAAIKGTYTIDPDGKTLSPKRKPSSRSHSPSSRGSQSPVQKLSPNSGAGEQRGPSSLSVHSKTSSKVSRSRCRCETASPVEKENKEDRNSEGAQSRSSKRQRKESGCTDEPLSRNSSGSISLGLPEDQETAESDCGKSSVSFCNGERKSPYLHNPPVVDIPIIETPRECEKGDEEGGEQWSERPTSATTVQSSRSHKSCCNCSLKSAAQSKGKSSSPDPTSIDKAESVKSAATNAHKMDTPKSRSSSVMSGTQVCGKFPSETTSNVPTSTDAENQKTSRPRSKTKGEEDKTSVHSQSPCGPRPESTASVQSETKRTSEERNMTLGSVKSGDHKSHKESECGSTKVSSSRQKETPPKSTSPCSLHNPRPASKIKPGSGSTLSHSLSAADLLRETLAAARQEDCQSKASNTSDKAHSKKSGKSQRRRSRKDREDVVEVTPEFLPNASPNEVVSDWLRSIPANTSMLTLDDELNDEETEEGAKELEETPTEEVGTGEMSPEDEKVELEEKIEPQEEEKKEEAEGDGVGPTLGDRAEISSRSRNWHSSAAVMKVLLSSSLGRCQSMPEVSPVYGRRLSTSARGLLDCLAQLQLIEPAVSSHEQKDRKQQYDDIMGILQSLWLTEPHNINVKDTKDGGTDQVTPPMSSSGVCMSSGSGGSGGEKSNGNQGEDEPPRKETESLQEEEAAEKVVEEDDGNAAAGQVEVETEAEETNKIDTAEDVVKSEEQSTLPLGSSKATDNPSLSEKSSPNDSSKSPTDNERDTQEDSSSGTPPSAPRPPLSKRLSQDPDPVWVLHLLKKLEKQFMSHYIEAMEELKVRWDLDDSHILDTMIAELREEVSRRIQSSIQREMRKIQSRAGKVGRSPRPPQLANMSRDSTMTEKRRRMLKVMKNQSVKTAESLSDEEMASHFSDQRSDDEYCPCEACIRKKMAARPFKKNPLAAEAPVMMEFDLLKILQLKKSPLPPSSVPKPAEEEQAAADEEGRNLEVVEEEEEEETKEDIKADVVLEETIPEEDEEEEQEKDEESRNREQEGEENSAEDEELETDEQEETSENAEEEDEGLCTCQSESNKEEEGEVGETSNCTDEGEAGTGEEEEEESDRETVKEATTGDQEAESEDDTSATNGEPTLAEEMMQGNVGASAEEEDEGTGEEEEKQEESEEKEGEASEEERASPQSQGASPAACVTEGEEADAEDSDDSKRHGDASADESAPQETASSGEEEAKSSRDEGQEDAVEEFRPEQESEEEAAKGKNEDGTLLHQFTRTSVESQPGSMEDVDMDLPSNSKVVDINGHKTKEIGVEKQNGVVVRETGQDAIQKVIMRDAELRALRKEMLRML</sequence>
<feature type="compositionally biased region" description="Basic and acidic residues" evidence="6">
    <location>
        <begin position="721"/>
        <end position="730"/>
    </location>
</feature>
<feature type="compositionally biased region" description="Acidic residues" evidence="6">
    <location>
        <begin position="2157"/>
        <end position="2167"/>
    </location>
</feature>
<gene>
    <name evidence="8" type="ORF">CCH79_00018124</name>
</gene>
<accession>A0A315W2G2</accession>
<comment type="caution">
    <text evidence="8">The sequence shown here is derived from an EMBL/GenBank/DDBJ whole genome shotgun (WGS) entry which is preliminary data.</text>
</comment>
<feature type="compositionally biased region" description="Basic and acidic residues" evidence="6">
    <location>
        <begin position="1678"/>
        <end position="1692"/>
    </location>
</feature>
<feature type="region of interest" description="Disordered" evidence="6">
    <location>
        <begin position="800"/>
        <end position="1558"/>
    </location>
</feature>
<feature type="region of interest" description="Disordered" evidence="6">
    <location>
        <begin position="1636"/>
        <end position="1713"/>
    </location>
</feature>
<feature type="compositionally biased region" description="Low complexity" evidence="6">
    <location>
        <begin position="1229"/>
        <end position="1241"/>
    </location>
</feature>
<dbReference type="SMART" id="SM00537">
    <property type="entry name" value="DCX"/>
    <property type="match status" value="2"/>
</dbReference>
<feature type="compositionally biased region" description="Polar residues" evidence="6">
    <location>
        <begin position="1897"/>
        <end position="1910"/>
    </location>
</feature>
<keyword evidence="5" id="KW-0966">Cell projection</keyword>
<feature type="compositionally biased region" description="Low complexity" evidence="6">
    <location>
        <begin position="832"/>
        <end position="842"/>
    </location>
</feature>
<keyword evidence="9" id="KW-1185">Reference proteome</keyword>
<feature type="region of interest" description="Disordered" evidence="6">
    <location>
        <begin position="2131"/>
        <end position="2455"/>
    </location>
</feature>
<evidence type="ECO:0000259" key="7">
    <source>
        <dbReference type="PROSITE" id="PS50309"/>
    </source>
</evidence>
<feature type="compositionally biased region" description="Polar residues" evidence="6">
    <location>
        <begin position="2429"/>
        <end position="2441"/>
    </location>
</feature>
<dbReference type="InterPro" id="IPR036572">
    <property type="entry name" value="Doublecortin_dom_sf"/>
</dbReference>
<feature type="compositionally biased region" description="Low complexity" evidence="6">
    <location>
        <begin position="301"/>
        <end position="312"/>
    </location>
</feature>
<feature type="compositionally biased region" description="Basic and acidic residues" evidence="6">
    <location>
        <begin position="2405"/>
        <end position="2426"/>
    </location>
</feature>
<feature type="compositionally biased region" description="Polar residues" evidence="6">
    <location>
        <begin position="1037"/>
        <end position="1100"/>
    </location>
</feature>
<feature type="compositionally biased region" description="Acidic residues" evidence="6">
    <location>
        <begin position="2356"/>
        <end position="2366"/>
    </location>
</feature>
<feature type="region of interest" description="Disordered" evidence="6">
    <location>
        <begin position="300"/>
        <end position="374"/>
    </location>
</feature>
<dbReference type="GO" id="GO:0035556">
    <property type="term" value="P:intracellular signal transduction"/>
    <property type="evidence" value="ECO:0007669"/>
    <property type="project" value="InterPro"/>
</dbReference>
<feature type="domain" description="Doublecortin" evidence="7">
    <location>
        <begin position="211"/>
        <end position="290"/>
    </location>
</feature>
<feature type="region of interest" description="Disordered" evidence="6">
    <location>
        <begin position="643"/>
        <end position="682"/>
    </location>
</feature>
<feature type="region of interest" description="Disordered" evidence="6">
    <location>
        <begin position="1798"/>
        <end position="1958"/>
    </location>
</feature>
<dbReference type="InterPro" id="IPR003533">
    <property type="entry name" value="Doublecortin_dom"/>
</dbReference>
<feature type="compositionally biased region" description="Polar residues" evidence="6">
    <location>
        <begin position="800"/>
        <end position="809"/>
    </location>
</feature>
<evidence type="ECO:0000256" key="6">
    <source>
        <dbReference type="SAM" id="MobiDB-lite"/>
    </source>
</evidence>
<protein>
    <recommendedName>
        <fullName evidence="7">Doublecortin domain-containing protein</fullName>
    </recommendedName>
</protein>
<feature type="compositionally biased region" description="Polar residues" evidence="6">
    <location>
        <begin position="1417"/>
        <end position="1427"/>
    </location>
</feature>
<name>A0A315W2G2_GAMAF</name>
<feature type="compositionally biased region" description="Acidic residues" evidence="6">
    <location>
        <begin position="2311"/>
        <end position="2337"/>
    </location>
</feature>
<dbReference type="FunFam" id="3.10.20.230:FF:000006">
    <property type="entry name" value="Oxygen-regulated protein 1"/>
    <property type="match status" value="1"/>
</dbReference>
<feature type="compositionally biased region" description="Acidic residues" evidence="6">
    <location>
        <begin position="1640"/>
        <end position="1650"/>
    </location>
</feature>
<dbReference type="PANTHER" id="PTHR23005:SF3">
    <property type="entry name" value="RETINITIS PIGMENTOSA 1-LIKE 1 PROTEIN"/>
    <property type="match status" value="1"/>
</dbReference>
<dbReference type="GO" id="GO:0035082">
    <property type="term" value="P:axoneme assembly"/>
    <property type="evidence" value="ECO:0007669"/>
    <property type="project" value="TreeGrafter"/>
</dbReference>
<dbReference type="SUPFAM" id="SSF89837">
    <property type="entry name" value="Doublecortin (DC)"/>
    <property type="match status" value="2"/>
</dbReference>
<feature type="compositionally biased region" description="Polar residues" evidence="6">
    <location>
        <begin position="1434"/>
        <end position="1451"/>
    </location>
</feature>
<feature type="compositionally biased region" description="Polar residues" evidence="6">
    <location>
        <begin position="1213"/>
        <end position="1222"/>
    </location>
</feature>
<feature type="region of interest" description="Disordered" evidence="6">
    <location>
        <begin position="706"/>
        <end position="777"/>
    </location>
</feature>
<feature type="region of interest" description="Disordered" evidence="6">
    <location>
        <begin position="2022"/>
        <end position="2049"/>
    </location>
</feature>
<comment type="subcellular location">
    <subcellularLocation>
        <location evidence="1">Cell projection</location>
    </subcellularLocation>
    <subcellularLocation>
        <location evidence="2">Cytoplasm</location>
    </subcellularLocation>
</comment>
<feature type="compositionally biased region" description="Basic and acidic residues" evidence="6">
    <location>
        <begin position="356"/>
        <end position="368"/>
    </location>
</feature>
<dbReference type="GO" id="GO:0005930">
    <property type="term" value="C:axoneme"/>
    <property type="evidence" value="ECO:0007669"/>
    <property type="project" value="TreeGrafter"/>
</dbReference>
<reference evidence="8 9" key="1">
    <citation type="journal article" date="2018" name="G3 (Bethesda)">
        <title>A High-Quality Reference Genome for the Invasive Mosquitofish Gambusia affinis Using a Chicago Library.</title>
        <authorList>
            <person name="Hoffberg S.L."/>
            <person name="Troendle N.J."/>
            <person name="Glenn T.C."/>
            <person name="Mahmud O."/>
            <person name="Louha S."/>
            <person name="Chalopin D."/>
            <person name="Bennetzen J.L."/>
            <person name="Mauricio R."/>
        </authorList>
    </citation>
    <scope>NUCLEOTIDE SEQUENCE [LARGE SCALE GENOMIC DNA]</scope>
    <source>
        <strain evidence="8">NE01/NJP1002.9</strain>
        <tissue evidence="8">Muscle</tissue>
    </source>
</reference>
<dbReference type="Proteomes" id="UP000250572">
    <property type="component" value="Unassembled WGS sequence"/>
</dbReference>
<evidence type="ECO:0000313" key="9">
    <source>
        <dbReference type="Proteomes" id="UP000250572"/>
    </source>
</evidence>
<feature type="region of interest" description="Disordered" evidence="6">
    <location>
        <begin position="504"/>
        <end position="537"/>
    </location>
</feature>
<feature type="compositionally biased region" description="Acidic residues" evidence="6">
    <location>
        <begin position="2201"/>
        <end position="2230"/>
    </location>
</feature>
<feature type="compositionally biased region" description="Basic and acidic residues" evidence="6">
    <location>
        <begin position="1503"/>
        <end position="1513"/>
    </location>
</feature>
<feature type="compositionally biased region" description="Polar residues" evidence="6">
    <location>
        <begin position="985"/>
        <end position="1010"/>
    </location>
</feature>
<dbReference type="EMBL" id="NHOQ01000520">
    <property type="protein sequence ID" value="PWA29859.1"/>
    <property type="molecule type" value="Genomic_DNA"/>
</dbReference>